<dbReference type="OrthoDB" id="2606864at2759"/>
<keyword evidence="1" id="KW-0732">Signal</keyword>
<reference evidence="2 3" key="1">
    <citation type="submission" date="2016-06" db="EMBL/GenBank/DDBJ databases">
        <title>Comparative genomics of the ectomycorrhizal sister species Rhizopogon vinicolor and Rhizopogon vesiculosus (Basidiomycota: Boletales) reveals a divergence of the mating type B locus.</title>
        <authorList>
            <consortium name="DOE Joint Genome Institute"/>
            <person name="Mujic A.B."/>
            <person name="Kuo A."/>
            <person name="Tritt A."/>
            <person name="Lipzen A."/>
            <person name="Chen C."/>
            <person name="Johnson J."/>
            <person name="Sharma A."/>
            <person name="Barry K."/>
            <person name="Grigoriev I.V."/>
            <person name="Spatafora J.W."/>
        </authorList>
    </citation>
    <scope>NUCLEOTIDE SEQUENCE [LARGE SCALE GENOMIC DNA]</scope>
    <source>
        <strain evidence="2 3">AM-OR11-026</strain>
    </source>
</reference>
<accession>A0A1B7N119</accession>
<dbReference type="InParanoid" id="A0A1B7N119"/>
<protein>
    <submittedName>
        <fullName evidence="2">Uncharacterized protein</fullName>
    </submittedName>
</protein>
<gene>
    <name evidence="2" type="ORF">K503DRAFT_770393</name>
</gene>
<dbReference type="AlphaFoldDB" id="A0A1B7N119"/>
<proteinExistence type="predicted"/>
<dbReference type="EMBL" id="KV448290">
    <property type="protein sequence ID" value="OAX38535.1"/>
    <property type="molecule type" value="Genomic_DNA"/>
</dbReference>
<sequence length="90" mass="9206">MKFISLAAIIMPVALAGIATAVDPNGGPCKDANMYECGTLTGYNSGDPFLFYCSADSATNRVEVIKECTCDTCCSVVKGGVGDGGHVSCT</sequence>
<evidence type="ECO:0000256" key="1">
    <source>
        <dbReference type="SAM" id="SignalP"/>
    </source>
</evidence>
<feature type="chain" id="PRO_5008597738" evidence="1">
    <location>
        <begin position="22"/>
        <end position="90"/>
    </location>
</feature>
<keyword evidence="3" id="KW-1185">Reference proteome</keyword>
<evidence type="ECO:0000313" key="2">
    <source>
        <dbReference type="EMBL" id="OAX38535.1"/>
    </source>
</evidence>
<evidence type="ECO:0000313" key="3">
    <source>
        <dbReference type="Proteomes" id="UP000092154"/>
    </source>
</evidence>
<organism evidence="2 3">
    <name type="scientific">Rhizopogon vinicolor AM-OR11-026</name>
    <dbReference type="NCBI Taxonomy" id="1314800"/>
    <lineage>
        <taxon>Eukaryota</taxon>
        <taxon>Fungi</taxon>
        <taxon>Dikarya</taxon>
        <taxon>Basidiomycota</taxon>
        <taxon>Agaricomycotina</taxon>
        <taxon>Agaricomycetes</taxon>
        <taxon>Agaricomycetidae</taxon>
        <taxon>Boletales</taxon>
        <taxon>Suillineae</taxon>
        <taxon>Rhizopogonaceae</taxon>
        <taxon>Rhizopogon</taxon>
    </lineage>
</organism>
<feature type="signal peptide" evidence="1">
    <location>
        <begin position="1"/>
        <end position="21"/>
    </location>
</feature>
<name>A0A1B7N119_9AGAM</name>
<dbReference type="Proteomes" id="UP000092154">
    <property type="component" value="Unassembled WGS sequence"/>
</dbReference>